<dbReference type="Proteomes" id="UP000734854">
    <property type="component" value="Unassembled WGS sequence"/>
</dbReference>
<keyword evidence="2" id="KW-0812">Transmembrane</keyword>
<sequence length="188" mass="19471">MHVGDHQHGAVPGIHHRQRLHALILLLLAALLGAAVAAGVPLLDAQWRRSLFGDYRQPDPRPCHSRRLQRPNSTGFRLRREYFEKEAKVEGVIENVYLLAVAAVNGGAPSAAPASSPSAETESPSPANPSSGATTTPSISSAEGGSKTTPATGATAATSGGGSSDGFINNLLISSSAAVGFMFLFATF</sequence>
<keyword evidence="2" id="KW-1133">Transmembrane helix</keyword>
<proteinExistence type="predicted"/>
<accession>A0A8J5M7H2</accession>
<reference evidence="3 4" key="1">
    <citation type="submission" date="2020-08" db="EMBL/GenBank/DDBJ databases">
        <title>Plant Genome Project.</title>
        <authorList>
            <person name="Zhang R.-G."/>
        </authorList>
    </citation>
    <scope>NUCLEOTIDE SEQUENCE [LARGE SCALE GENOMIC DNA]</scope>
    <source>
        <tissue evidence="3">Rhizome</tissue>
    </source>
</reference>
<gene>
    <name evidence="3" type="ORF">ZIOFF_001379</name>
</gene>
<keyword evidence="4" id="KW-1185">Reference proteome</keyword>
<evidence type="ECO:0000313" key="3">
    <source>
        <dbReference type="EMBL" id="KAG6536325.1"/>
    </source>
</evidence>
<name>A0A8J5M7H2_ZINOF</name>
<evidence type="ECO:0000256" key="2">
    <source>
        <dbReference type="SAM" id="Phobius"/>
    </source>
</evidence>
<evidence type="ECO:0000256" key="1">
    <source>
        <dbReference type="SAM" id="MobiDB-lite"/>
    </source>
</evidence>
<feature type="compositionally biased region" description="Low complexity" evidence="1">
    <location>
        <begin position="110"/>
        <end position="131"/>
    </location>
</feature>
<dbReference type="AlphaFoldDB" id="A0A8J5M7H2"/>
<protein>
    <submittedName>
        <fullName evidence="3">Uncharacterized protein</fullName>
    </submittedName>
</protein>
<feature type="region of interest" description="Disordered" evidence="1">
    <location>
        <begin position="110"/>
        <end position="160"/>
    </location>
</feature>
<keyword evidence="2" id="KW-0472">Membrane</keyword>
<feature type="compositionally biased region" description="Low complexity" evidence="1">
    <location>
        <begin position="144"/>
        <end position="158"/>
    </location>
</feature>
<feature type="compositionally biased region" description="Polar residues" evidence="1">
    <location>
        <begin position="132"/>
        <end position="143"/>
    </location>
</feature>
<feature type="transmembrane region" description="Helical" evidence="2">
    <location>
        <begin position="20"/>
        <end position="43"/>
    </location>
</feature>
<evidence type="ECO:0000313" key="4">
    <source>
        <dbReference type="Proteomes" id="UP000734854"/>
    </source>
</evidence>
<comment type="caution">
    <text evidence="3">The sequence shown here is derived from an EMBL/GenBank/DDBJ whole genome shotgun (WGS) entry which is preliminary data.</text>
</comment>
<dbReference type="EMBL" id="JACMSC010000001">
    <property type="protein sequence ID" value="KAG6536325.1"/>
    <property type="molecule type" value="Genomic_DNA"/>
</dbReference>
<organism evidence="3 4">
    <name type="scientific">Zingiber officinale</name>
    <name type="common">Ginger</name>
    <name type="synonym">Amomum zingiber</name>
    <dbReference type="NCBI Taxonomy" id="94328"/>
    <lineage>
        <taxon>Eukaryota</taxon>
        <taxon>Viridiplantae</taxon>
        <taxon>Streptophyta</taxon>
        <taxon>Embryophyta</taxon>
        <taxon>Tracheophyta</taxon>
        <taxon>Spermatophyta</taxon>
        <taxon>Magnoliopsida</taxon>
        <taxon>Liliopsida</taxon>
        <taxon>Zingiberales</taxon>
        <taxon>Zingiberaceae</taxon>
        <taxon>Zingiber</taxon>
    </lineage>
</organism>